<dbReference type="EMBL" id="IAAA01007917">
    <property type="protein sequence ID" value="LAA01967.1"/>
    <property type="molecule type" value="mRNA"/>
</dbReference>
<dbReference type="NCBIfam" id="TIGR02097">
    <property type="entry name" value="yccV"/>
    <property type="match status" value="1"/>
</dbReference>
<name>A0A2L2Y1S9_PARTP</name>
<dbReference type="KEGG" id="ptep:107442400"/>
<dbReference type="InterPro" id="IPR036623">
    <property type="entry name" value="Hemimethylated_DNA-bd_sf"/>
</dbReference>
<evidence type="ECO:0000259" key="1">
    <source>
        <dbReference type="SMART" id="SM00992"/>
    </source>
</evidence>
<dbReference type="Gene3D" id="2.30.30.390">
    <property type="entry name" value="Hemimethylated DNA-binding domain"/>
    <property type="match status" value="1"/>
</dbReference>
<dbReference type="SUPFAM" id="SSF141255">
    <property type="entry name" value="YccV-like"/>
    <property type="match status" value="1"/>
</dbReference>
<accession>A0A2L2Y1S9</accession>
<sequence length="225" mass="26774">MTLTFSDVLIFFVLCTCVPLQYFLVNNWGNVESSRSYAINKLITRITNFYDEYLTLESWKKWVSNLLDIDYGAADTSLVLDDLGESPALEVLRFKQKDGYFGFSQEPRLLRHPNVKYRVGQVVRHRKWNYRGVIIGWDEKARAPIEWLEQMHGKENPHWRDMPNYSILVDTRDRLIPQLTYVPQENIEIITDTQVIHPMIELHFERFDGIRYLPRPWFQAVYPQD</sequence>
<dbReference type="Pfam" id="PF08755">
    <property type="entry name" value="YccV-like"/>
    <property type="match status" value="1"/>
</dbReference>
<dbReference type="OMA" id="ISRWCGS"/>
<proteinExistence type="evidence at transcript level"/>
<dbReference type="GO" id="GO:0003677">
    <property type="term" value="F:DNA binding"/>
    <property type="evidence" value="ECO:0007669"/>
    <property type="project" value="InterPro"/>
</dbReference>
<organism evidence="2">
    <name type="scientific">Parasteatoda tepidariorum</name>
    <name type="common">Common house spider</name>
    <name type="synonym">Achaearanea tepidariorum</name>
    <dbReference type="NCBI Taxonomy" id="114398"/>
    <lineage>
        <taxon>Eukaryota</taxon>
        <taxon>Metazoa</taxon>
        <taxon>Ecdysozoa</taxon>
        <taxon>Arthropoda</taxon>
        <taxon>Chelicerata</taxon>
        <taxon>Arachnida</taxon>
        <taxon>Araneae</taxon>
        <taxon>Araneomorphae</taxon>
        <taxon>Entelegynae</taxon>
        <taxon>Araneoidea</taxon>
        <taxon>Theridiidae</taxon>
        <taxon>Parasteatoda</taxon>
    </lineage>
</organism>
<dbReference type="GeneID" id="107442400"/>
<dbReference type="InterPro" id="IPR053189">
    <property type="entry name" value="Clp_protease_adapter_ClpF"/>
</dbReference>
<dbReference type="RefSeq" id="XP_015911449.1">
    <property type="nucleotide sequence ID" value="XM_016055963.3"/>
</dbReference>
<dbReference type="SMART" id="SM00992">
    <property type="entry name" value="YccV-like"/>
    <property type="match status" value="1"/>
</dbReference>
<evidence type="ECO:0000313" key="2">
    <source>
        <dbReference type="EMBL" id="LAA01967.1"/>
    </source>
</evidence>
<dbReference type="PANTHER" id="PTHR48439:SF1">
    <property type="entry name" value="HEMIMETHYLATED DNA-BINDING DOMAIN-CONTAINING PROTEIN"/>
    <property type="match status" value="1"/>
</dbReference>
<reference evidence="2" key="1">
    <citation type="journal article" date="2016" name="Mol. Ecol. Resour.">
        <title>Evaluation of the impact of RNA preservation methods of spiders for de novo transcriptome assembly.</title>
        <authorList>
            <person name="Kono N."/>
            <person name="Nakamura H."/>
            <person name="Ito Y."/>
            <person name="Tomita M."/>
            <person name="Arakawa K."/>
        </authorList>
    </citation>
    <scope>NUCLEOTIDE SEQUENCE</scope>
    <source>
        <tissue evidence="2">Whole body</tissue>
    </source>
</reference>
<dbReference type="PANTHER" id="PTHR48439">
    <property type="entry name" value="HEMIMETHYLATED DNA-BINDING DOMAIN-CONTAINING PROTEIN"/>
    <property type="match status" value="1"/>
</dbReference>
<protein>
    <submittedName>
        <fullName evidence="2">F-box only protein 21</fullName>
    </submittedName>
</protein>
<dbReference type="InterPro" id="IPR011722">
    <property type="entry name" value="Hemimethylated_DNA-bd_dom"/>
</dbReference>
<feature type="domain" description="Hemimethylated DNA-binding" evidence="1">
    <location>
        <begin position="114"/>
        <end position="215"/>
    </location>
</feature>
<dbReference type="AlphaFoldDB" id="A0A2L2Y1S9"/>
<dbReference type="OrthoDB" id="28868at2759"/>